<feature type="transmembrane region" description="Helical" evidence="3">
    <location>
        <begin position="129"/>
        <end position="150"/>
    </location>
</feature>
<comment type="caution">
    <text evidence="5">The sequence shown here is derived from an EMBL/GenBank/DDBJ whole genome shotgun (WGS) entry which is preliminary data.</text>
</comment>
<proteinExistence type="inferred from homology"/>
<dbReference type="InterPro" id="IPR050922">
    <property type="entry name" value="LytR/CpsA/Psr_CW_biosynth"/>
</dbReference>
<evidence type="ECO:0000256" key="2">
    <source>
        <dbReference type="SAM" id="MobiDB-lite"/>
    </source>
</evidence>
<dbReference type="NCBIfam" id="TIGR00350">
    <property type="entry name" value="lytR_cpsA_psr"/>
    <property type="match status" value="1"/>
</dbReference>
<evidence type="ECO:0000256" key="3">
    <source>
        <dbReference type="SAM" id="Phobius"/>
    </source>
</evidence>
<reference evidence="5 6" key="1">
    <citation type="submission" date="2018-03" db="EMBL/GenBank/DDBJ databases">
        <authorList>
            <person name="Keele B.F."/>
        </authorList>
    </citation>
    <scope>NUCLEOTIDE SEQUENCE [LARGE SCALE GENOMIC DNA]</scope>
    <source>
        <strain evidence="5 6">IB-3</strain>
    </source>
</reference>
<dbReference type="RefSeq" id="WP_108343825.1">
    <property type="nucleotide sequence ID" value="NZ_PYXZ01000002.1"/>
</dbReference>
<keyword evidence="6" id="KW-1185">Reference proteome</keyword>
<keyword evidence="3" id="KW-1133">Transmembrane helix</keyword>
<accession>A0A2R7Z000</accession>
<gene>
    <name evidence="5" type="ORF">C7S10_07830</name>
</gene>
<feature type="domain" description="Cell envelope-related transcriptional attenuator" evidence="4">
    <location>
        <begin position="193"/>
        <end position="363"/>
    </location>
</feature>
<sequence length="508" mass="53985">MPPASSPGSQVSRFTTLDRAQRVRFRRAVALMVMTLAVPGSAQLVAGNRRVGRIAMRTWMGLGVALLLSVVVSYFSHGFAFWAVSNTWLLGLARLVLMALAVGWALLFMDAWRLGQPLELQRQHRLAVVGVNGFLCFSVAGALLFGAHMVGVQRQFMITMFGDGPVVGAHDGRFNMLLLGGDSGAGRWGLRPDSLTVASIDARTGKTVLIGLPRNMSNFPFAEGSVMAEQFPDGFDCDECYLNGVSTWAGDHTDLFKGSKTPGVDATVSAVEGVTGLKINYWAMVNLAGFRNLVDAVGGVTLTVRERIPVGLPYDDFYRFIEPGTRKLDGMDTLWFARARDGSDDYSRMARQKCVMNAMLQQISPQDALRNFSKIAAASSEMISTNVPKGEVDTFLDLAIKAKSQKIGTVSLVPPKIVTADPDINLVHSMVAAAIDRAEGVKPAPATTEAAPATSEAGDQTSDETAAGTTSPSTPGPTTTPAPVTGGSVGSLKDGYAANQADDLGSVC</sequence>
<comment type="similarity">
    <text evidence="1">Belongs to the LytR/CpsA/Psr (LCP) family.</text>
</comment>
<evidence type="ECO:0000313" key="6">
    <source>
        <dbReference type="Proteomes" id="UP000244867"/>
    </source>
</evidence>
<dbReference type="Pfam" id="PF03816">
    <property type="entry name" value="LytR_cpsA_psr"/>
    <property type="match status" value="1"/>
</dbReference>
<keyword evidence="3" id="KW-0472">Membrane</keyword>
<dbReference type="InterPro" id="IPR004474">
    <property type="entry name" value="LytR_CpsA_psr"/>
</dbReference>
<evidence type="ECO:0000259" key="4">
    <source>
        <dbReference type="Pfam" id="PF03816"/>
    </source>
</evidence>
<organism evidence="5 6">
    <name type="scientific">Nocardioides currus</name>
    <dbReference type="NCBI Taxonomy" id="2133958"/>
    <lineage>
        <taxon>Bacteria</taxon>
        <taxon>Bacillati</taxon>
        <taxon>Actinomycetota</taxon>
        <taxon>Actinomycetes</taxon>
        <taxon>Propionibacteriales</taxon>
        <taxon>Nocardioidaceae</taxon>
        <taxon>Nocardioides</taxon>
    </lineage>
</organism>
<feature type="transmembrane region" description="Helical" evidence="3">
    <location>
        <begin position="59"/>
        <end position="82"/>
    </location>
</feature>
<feature type="transmembrane region" description="Helical" evidence="3">
    <location>
        <begin position="28"/>
        <end position="47"/>
    </location>
</feature>
<name>A0A2R7Z000_9ACTN</name>
<feature type="compositionally biased region" description="Low complexity" evidence="2">
    <location>
        <begin position="443"/>
        <end position="457"/>
    </location>
</feature>
<feature type="region of interest" description="Disordered" evidence="2">
    <location>
        <begin position="442"/>
        <end position="508"/>
    </location>
</feature>
<evidence type="ECO:0000313" key="5">
    <source>
        <dbReference type="EMBL" id="PUA81941.1"/>
    </source>
</evidence>
<dbReference type="AlphaFoldDB" id="A0A2R7Z000"/>
<dbReference type="Proteomes" id="UP000244867">
    <property type="component" value="Unassembled WGS sequence"/>
</dbReference>
<dbReference type="PANTHER" id="PTHR33392:SF6">
    <property type="entry name" value="POLYISOPRENYL-TEICHOIC ACID--PEPTIDOGLYCAN TEICHOIC ACID TRANSFERASE TAGU"/>
    <property type="match status" value="1"/>
</dbReference>
<dbReference type="EMBL" id="PYXZ01000002">
    <property type="protein sequence ID" value="PUA81941.1"/>
    <property type="molecule type" value="Genomic_DNA"/>
</dbReference>
<feature type="transmembrane region" description="Helical" evidence="3">
    <location>
        <begin position="88"/>
        <end position="108"/>
    </location>
</feature>
<evidence type="ECO:0000256" key="1">
    <source>
        <dbReference type="ARBA" id="ARBA00006068"/>
    </source>
</evidence>
<dbReference type="OrthoDB" id="3573673at2"/>
<keyword evidence="3" id="KW-0812">Transmembrane</keyword>
<protein>
    <submittedName>
        <fullName evidence="5">LytR family transcriptional regulator</fullName>
    </submittedName>
</protein>
<dbReference type="PANTHER" id="PTHR33392">
    <property type="entry name" value="POLYISOPRENYL-TEICHOIC ACID--PEPTIDOGLYCAN TEICHOIC ACID TRANSFERASE TAGU"/>
    <property type="match status" value="1"/>
</dbReference>
<dbReference type="Gene3D" id="3.40.630.190">
    <property type="entry name" value="LCP protein"/>
    <property type="match status" value="1"/>
</dbReference>